<name>A0A0N5A1K5_PARTI</name>
<accession>A0A0N5A1K5</accession>
<organism evidence="2 3">
    <name type="scientific">Parastrongyloides trichosuri</name>
    <name type="common">Possum-specific nematode worm</name>
    <dbReference type="NCBI Taxonomy" id="131310"/>
    <lineage>
        <taxon>Eukaryota</taxon>
        <taxon>Metazoa</taxon>
        <taxon>Ecdysozoa</taxon>
        <taxon>Nematoda</taxon>
        <taxon>Chromadorea</taxon>
        <taxon>Rhabditida</taxon>
        <taxon>Tylenchina</taxon>
        <taxon>Panagrolaimomorpha</taxon>
        <taxon>Strongyloidoidea</taxon>
        <taxon>Strongyloididae</taxon>
        <taxon>Parastrongyloides</taxon>
    </lineage>
</organism>
<sequence length="464" mass="53370">MMEYLFKRFTKQSSSGSKEKGKKKKRKLSDKQLYDFTLKLNEERRRRKRLYHEHEKRLAHKMRLRSKTKQKSKAITNIITAIATKTATQSTDKNMLLKLCKMKVMEAKKDSNTDKDVVEVEKVPQSKKVVEKEIISSSSPKKTISPTSPVTPSTSISPTPKSTTNVENNVLQKVPIQRLNVTQRISEVNPPIEQKKIETLSTFPVVEEKKSETPPVREDKNNIIKKPLKEVMIKDKTSKSLSLKSPGKKSKKKFDSIEESLIGGLTVSKTMDISHPYAVLNCREDVTKSKLKYLYKENKNNNWDIYDSTGTPFWLQQMDSDTTDDTAPEIMPLDLAALIDVEQGKIELPEYLEEPNDLNPFHPIRVLINRNPKYFEYKKICLTTLRSMAALHLKDSPIKVVDKTAEETSNLPCVEITDVREYVTYPRWTPKQTTKNKYTGIVWPERSTTQVSSLEKRETNISTE</sequence>
<protein>
    <submittedName>
        <fullName evidence="3">Bromo domain-containing protein</fullName>
    </submittedName>
</protein>
<dbReference type="AlphaFoldDB" id="A0A0N5A1K5"/>
<evidence type="ECO:0000256" key="1">
    <source>
        <dbReference type="SAM" id="MobiDB-lite"/>
    </source>
</evidence>
<feature type="region of interest" description="Disordered" evidence="1">
    <location>
        <begin position="8"/>
        <end position="28"/>
    </location>
</feature>
<proteinExistence type="predicted"/>
<keyword evidence="2" id="KW-1185">Reference proteome</keyword>
<dbReference type="WBParaSite" id="PTRK_0001550400.1">
    <property type="protein sequence ID" value="PTRK_0001550400.1"/>
    <property type="gene ID" value="PTRK_0001550400"/>
</dbReference>
<dbReference type="Proteomes" id="UP000038045">
    <property type="component" value="Unplaced"/>
</dbReference>
<reference evidence="3" key="1">
    <citation type="submission" date="2017-02" db="UniProtKB">
        <authorList>
            <consortium name="WormBaseParasite"/>
        </authorList>
    </citation>
    <scope>IDENTIFICATION</scope>
</reference>
<evidence type="ECO:0000313" key="2">
    <source>
        <dbReference type="Proteomes" id="UP000038045"/>
    </source>
</evidence>
<feature type="region of interest" description="Disordered" evidence="1">
    <location>
        <begin position="133"/>
        <end position="165"/>
    </location>
</feature>
<evidence type="ECO:0000313" key="3">
    <source>
        <dbReference type="WBParaSite" id="PTRK_0001550400.1"/>
    </source>
</evidence>
<feature type="compositionally biased region" description="Low complexity" evidence="1">
    <location>
        <begin position="135"/>
        <end position="164"/>
    </location>
</feature>